<gene>
    <name evidence="2" type="ORF">KK062_25025</name>
</gene>
<feature type="chain" id="PRO_5042871951" description="Glycosyl hydrolase family 39" evidence="1">
    <location>
        <begin position="26"/>
        <end position="491"/>
    </location>
</feature>
<dbReference type="EMBL" id="JAHESE010000035">
    <property type="protein sequence ID" value="MBT1711530.1"/>
    <property type="molecule type" value="Genomic_DNA"/>
</dbReference>
<dbReference type="RefSeq" id="WP_254087099.1">
    <property type="nucleotide sequence ID" value="NZ_JAHESE010000035.1"/>
</dbReference>
<dbReference type="AlphaFoldDB" id="A0AAP2E1T2"/>
<dbReference type="Proteomes" id="UP001319080">
    <property type="component" value="Unassembled WGS sequence"/>
</dbReference>
<evidence type="ECO:0008006" key="4">
    <source>
        <dbReference type="Google" id="ProtNLM"/>
    </source>
</evidence>
<evidence type="ECO:0000256" key="1">
    <source>
        <dbReference type="SAM" id="SignalP"/>
    </source>
</evidence>
<name>A0AAP2E1T2_9BACT</name>
<keyword evidence="1" id="KW-0732">Signal</keyword>
<accession>A0AAP2E1T2</accession>
<organism evidence="2 3">
    <name type="scientific">Dawidia cretensis</name>
    <dbReference type="NCBI Taxonomy" id="2782350"/>
    <lineage>
        <taxon>Bacteria</taxon>
        <taxon>Pseudomonadati</taxon>
        <taxon>Bacteroidota</taxon>
        <taxon>Cytophagia</taxon>
        <taxon>Cytophagales</taxon>
        <taxon>Chryseotaleaceae</taxon>
        <taxon>Dawidia</taxon>
    </lineage>
</organism>
<dbReference type="SUPFAM" id="SSF51445">
    <property type="entry name" value="(Trans)glycosidases"/>
    <property type="match status" value="1"/>
</dbReference>
<dbReference type="InterPro" id="IPR017853">
    <property type="entry name" value="GH"/>
</dbReference>
<reference evidence="2 3" key="1">
    <citation type="submission" date="2021-05" db="EMBL/GenBank/DDBJ databases">
        <title>A Polyphasic approach of four new species of the genus Ohtaekwangia: Ohtaekwangia histidinii sp. nov., Ohtaekwangia cretensis sp. nov., Ohtaekwangia indiensis sp. nov., Ohtaekwangia reichenbachii sp. nov. from diverse environment.</title>
        <authorList>
            <person name="Octaviana S."/>
        </authorList>
    </citation>
    <scope>NUCLEOTIDE SEQUENCE [LARGE SCALE GENOMIC DNA]</scope>
    <source>
        <strain evidence="2 3">PWU5</strain>
    </source>
</reference>
<evidence type="ECO:0000313" key="2">
    <source>
        <dbReference type="EMBL" id="MBT1711530.1"/>
    </source>
</evidence>
<sequence length="491" mass="55701">MGRNINKIILPVLLAIGLFPAPSHAQHTVTADWGKTLVTSKTTPTLQLVENPMVRPGSPIHKNVFKALKDLQADYLRYVPWFPYPKMAVAELLPPTRTETFWDFTYLDSTMQAVMEATKGHPVVINFSTTPAWMWETASKVPYPDDPYKTTWNYNQGTKLRDPSMKELADYYARVFRWYTQGGFTDELGKFHKSGHYYKIPYWEVLNEPDLEHNIPPPMYTAMYDAIVSELKKISRETKFVGISVAFSNNPEYFEYFLDAKNHKRGVTVEGISYHHYSTPSFEGQTLESYQYTFFEKADAFLERVRYIENIRKRLSPQCFTMINELGVILRGPEVSGPIDNHYWNLAGALYAHLFLELTKMGIDVVGESQLVGYPSQFPDVSMVNWKNGNGNPRYWVLKLLIDNFHQGDKLVQTISNVPGVATQGFAGPSSKRILLINKKNTRAEITLPQATGTTRISYVDITTGENPPGNAVVVGGKIVLEPFSVAVVEL</sequence>
<protein>
    <recommendedName>
        <fullName evidence="4">Glycosyl hydrolase family 39</fullName>
    </recommendedName>
</protein>
<feature type="signal peptide" evidence="1">
    <location>
        <begin position="1"/>
        <end position="25"/>
    </location>
</feature>
<evidence type="ECO:0000313" key="3">
    <source>
        <dbReference type="Proteomes" id="UP001319080"/>
    </source>
</evidence>
<keyword evidence="3" id="KW-1185">Reference proteome</keyword>
<dbReference type="Gene3D" id="3.20.20.80">
    <property type="entry name" value="Glycosidases"/>
    <property type="match status" value="1"/>
</dbReference>
<proteinExistence type="predicted"/>
<comment type="caution">
    <text evidence="2">The sequence shown here is derived from an EMBL/GenBank/DDBJ whole genome shotgun (WGS) entry which is preliminary data.</text>
</comment>